<dbReference type="RefSeq" id="WP_198074606.1">
    <property type="nucleotide sequence ID" value="NZ_JAEDAE010000002.1"/>
</dbReference>
<reference evidence="3 4" key="1">
    <citation type="submission" date="2020-12" db="EMBL/GenBank/DDBJ databases">
        <title>Hymenobacter sp.</title>
        <authorList>
            <person name="Kim M.K."/>
        </authorList>
    </citation>
    <scope>NUCLEOTIDE SEQUENCE [LARGE SCALE GENOMIC DNA]</scope>
    <source>
        <strain evidence="3 4">BT442</strain>
    </source>
</reference>
<protein>
    <submittedName>
        <fullName evidence="3">DUF4097 family beta strand repeat protein</fullName>
    </submittedName>
</protein>
<gene>
    <name evidence="3" type="ORF">I7X13_04920</name>
</gene>
<accession>A0ABS0Q3Y8</accession>
<dbReference type="EMBL" id="JAEDAE010000002">
    <property type="protein sequence ID" value="MBH8557377.1"/>
    <property type="molecule type" value="Genomic_DNA"/>
</dbReference>
<evidence type="ECO:0000259" key="2">
    <source>
        <dbReference type="Pfam" id="PF13349"/>
    </source>
</evidence>
<name>A0ABS0Q3Y8_9BACT</name>
<feature type="domain" description="DUF4097" evidence="2">
    <location>
        <begin position="146"/>
        <end position="242"/>
    </location>
</feature>
<proteinExistence type="predicted"/>
<comment type="caution">
    <text evidence="3">The sequence shown here is derived from an EMBL/GenBank/DDBJ whole genome shotgun (WGS) entry which is preliminary data.</text>
</comment>
<evidence type="ECO:0000313" key="4">
    <source>
        <dbReference type="Proteomes" id="UP000625631"/>
    </source>
</evidence>
<evidence type="ECO:0000313" key="3">
    <source>
        <dbReference type="EMBL" id="MBH8557377.1"/>
    </source>
</evidence>
<dbReference type="Proteomes" id="UP000625631">
    <property type="component" value="Unassembled WGS sequence"/>
</dbReference>
<evidence type="ECO:0000256" key="1">
    <source>
        <dbReference type="SAM" id="SignalP"/>
    </source>
</evidence>
<dbReference type="Pfam" id="PF13349">
    <property type="entry name" value="DUF4097"/>
    <property type="match status" value="1"/>
</dbReference>
<feature type="chain" id="PRO_5046781766" evidence="1">
    <location>
        <begin position="32"/>
        <end position="288"/>
    </location>
</feature>
<dbReference type="InterPro" id="IPR025164">
    <property type="entry name" value="Toastrack_DUF4097"/>
</dbReference>
<feature type="signal peptide" evidence="1">
    <location>
        <begin position="1"/>
        <end position="31"/>
    </location>
</feature>
<sequence>MNTSFQVSPRRFSRFLALSLLLLGSALPGRAQDAEKDTKEQLSVALTSPGKPGSLELGLVNGFIHVTGYGGKDVVIDAVARARQGDRRPTSKAETNGMKRLSSANNLNLTAEEKNNHVEITTDSYQHPVDLTIKVPQNFSLKLSTVNNGDITVDNVAGELEITNVNGAIQLSQVAGSAVANTVNGNLIVTFKSVTAGAPMAFSTLNGKVDVTFPGSIKAALKMKSERGDVYSDFDVAVDKGTAKVTRTSQNGLSRLSTDDWTYGKVNGGGPEVMLKTFNGDIFLRKAK</sequence>
<organism evidence="3 4">
    <name type="scientific">Hymenobacter negativus</name>
    <dbReference type="NCBI Taxonomy" id="2795026"/>
    <lineage>
        <taxon>Bacteria</taxon>
        <taxon>Pseudomonadati</taxon>
        <taxon>Bacteroidota</taxon>
        <taxon>Cytophagia</taxon>
        <taxon>Cytophagales</taxon>
        <taxon>Hymenobacteraceae</taxon>
        <taxon>Hymenobacter</taxon>
    </lineage>
</organism>
<keyword evidence="1" id="KW-0732">Signal</keyword>
<keyword evidence="4" id="KW-1185">Reference proteome</keyword>